<dbReference type="EMBL" id="QMIF01000011">
    <property type="protein sequence ID" value="TVM32284.1"/>
    <property type="molecule type" value="Genomic_DNA"/>
</dbReference>
<sequence length="267" mass="29106">MKCPYEPAGASAPAGTIPEAERDILVRGLTKRFGDHEVLKGVDLDIPRGQAVALIGSNGAGKSTLLRCMLRLVDPTDGCVTLLGEDVTALRPVELRRIRSQVGFVFQRHNLVPRFSALTNVLHGAQARGKGPRLWHQTLASEGNRLEALRCLEMVGLSHLAERRVDTLSGGQSQRVAIARALMQRPKLMMADEPVASLDPSAGREVMDLFVELIHREGITLVFTSHSLAQALEYADRLVALKHGRIDLDAPAANLDESQLRTVYEAA</sequence>
<dbReference type="PANTHER" id="PTHR24220:SF684">
    <property type="entry name" value="FE(3+) IONS IMPORT ATP-BINDING PROTEIN FBPC"/>
    <property type="match status" value="1"/>
</dbReference>
<dbReference type="RefSeq" id="WP_144306296.1">
    <property type="nucleotide sequence ID" value="NZ_QMIF01000011.1"/>
</dbReference>
<keyword evidence="6" id="KW-0472">Membrane</keyword>
<dbReference type="PANTHER" id="PTHR24220">
    <property type="entry name" value="IMPORT ATP-BINDING PROTEIN"/>
    <property type="match status" value="1"/>
</dbReference>
<dbReference type="SMART" id="SM00382">
    <property type="entry name" value="AAA"/>
    <property type="match status" value="1"/>
</dbReference>
<keyword evidence="4" id="KW-0067">ATP-binding</keyword>
<dbReference type="Pfam" id="PF00005">
    <property type="entry name" value="ABC_tran"/>
    <property type="match status" value="1"/>
</dbReference>
<evidence type="ECO:0000256" key="4">
    <source>
        <dbReference type="ARBA" id="ARBA00022840"/>
    </source>
</evidence>
<evidence type="ECO:0000256" key="6">
    <source>
        <dbReference type="ARBA" id="ARBA00023136"/>
    </source>
</evidence>
<evidence type="ECO:0000313" key="9">
    <source>
        <dbReference type="Proteomes" id="UP000434052"/>
    </source>
</evidence>
<keyword evidence="3" id="KW-0547">Nucleotide-binding</keyword>
<evidence type="ECO:0000313" key="8">
    <source>
        <dbReference type="EMBL" id="TVM32284.1"/>
    </source>
</evidence>
<dbReference type="GO" id="GO:0016887">
    <property type="term" value="F:ATP hydrolysis activity"/>
    <property type="evidence" value="ECO:0007669"/>
    <property type="project" value="InterPro"/>
</dbReference>
<evidence type="ECO:0000256" key="1">
    <source>
        <dbReference type="ARBA" id="ARBA00022448"/>
    </source>
</evidence>
<evidence type="ECO:0000256" key="3">
    <source>
        <dbReference type="ARBA" id="ARBA00022741"/>
    </source>
</evidence>
<dbReference type="InterPro" id="IPR003439">
    <property type="entry name" value="ABC_transporter-like_ATP-bd"/>
</dbReference>
<keyword evidence="5" id="KW-1278">Translocase</keyword>
<dbReference type="GO" id="GO:0015416">
    <property type="term" value="F:ABC-type phosphonate transporter activity"/>
    <property type="evidence" value="ECO:0007669"/>
    <property type="project" value="InterPro"/>
</dbReference>
<dbReference type="InterPro" id="IPR017871">
    <property type="entry name" value="ABC_transporter-like_CS"/>
</dbReference>
<evidence type="ECO:0000256" key="5">
    <source>
        <dbReference type="ARBA" id="ARBA00022967"/>
    </source>
</evidence>
<evidence type="ECO:0000259" key="7">
    <source>
        <dbReference type="PROSITE" id="PS50893"/>
    </source>
</evidence>
<dbReference type="Proteomes" id="UP000434052">
    <property type="component" value="Unassembled WGS sequence"/>
</dbReference>
<organism evidence="8 9">
    <name type="scientific">Oceanidesulfovibrio marinus</name>
    <dbReference type="NCBI Taxonomy" id="370038"/>
    <lineage>
        <taxon>Bacteria</taxon>
        <taxon>Pseudomonadati</taxon>
        <taxon>Thermodesulfobacteriota</taxon>
        <taxon>Desulfovibrionia</taxon>
        <taxon>Desulfovibrionales</taxon>
        <taxon>Desulfovibrionaceae</taxon>
        <taxon>Oceanidesulfovibrio</taxon>
    </lineage>
</organism>
<dbReference type="OrthoDB" id="9809450at2"/>
<dbReference type="InterPro" id="IPR012693">
    <property type="entry name" value="ABC_transpr_PhnC"/>
</dbReference>
<dbReference type="SUPFAM" id="SSF52540">
    <property type="entry name" value="P-loop containing nucleoside triphosphate hydrolases"/>
    <property type="match status" value="1"/>
</dbReference>
<comment type="caution">
    <text evidence="8">The sequence shown here is derived from an EMBL/GenBank/DDBJ whole genome shotgun (WGS) entry which is preliminary data.</text>
</comment>
<dbReference type="CDD" id="cd03256">
    <property type="entry name" value="ABC_PhnC_transporter"/>
    <property type="match status" value="1"/>
</dbReference>
<dbReference type="PROSITE" id="PS00211">
    <property type="entry name" value="ABC_TRANSPORTER_1"/>
    <property type="match status" value="1"/>
</dbReference>
<gene>
    <name evidence="8" type="ORF">DQK91_15485</name>
</gene>
<evidence type="ECO:0000256" key="2">
    <source>
        <dbReference type="ARBA" id="ARBA00022475"/>
    </source>
</evidence>
<dbReference type="GO" id="GO:0005524">
    <property type="term" value="F:ATP binding"/>
    <property type="evidence" value="ECO:0007669"/>
    <property type="project" value="UniProtKB-KW"/>
</dbReference>
<accession>A0A6P1ZEM7</accession>
<dbReference type="GO" id="GO:0005886">
    <property type="term" value="C:plasma membrane"/>
    <property type="evidence" value="ECO:0007669"/>
    <property type="project" value="TreeGrafter"/>
</dbReference>
<feature type="domain" description="ABC transporter" evidence="7">
    <location>
        <begin position="24"/>
        <end position="266"/>
    </location>
</feature>
<dbReference type="InterPro" id="IPR027417">
    <property type="entry name" value="P-loop_NTPase"/>
</dbReference>
<keyword evidence="1" id="KW-0813">Transport</keyword>
<dbReference type="InterPro" id="IPR003593">
    <property type="entry name" value="AAA+_ATPase"/>
</dbReference>
<dbReference type="InterPro" id="IPR015854">
    <property type="entry name" value="ABC_transpr_LolD-like"/>
</dbReference>
<reference evidence="8 9" key="1">
    <citation type="submission" date="2018-06" db="EMBL/GenBank/DDBJ databases">
        <title>Complete genome of Desulfovibrio marinus P48SEP.</title>
        <authorList>
            <person name="Crispim J.S."/>
            <person name="Vidigal P.M.P."/>
            <person name="Silva L.C.F."/>
            <person name="Araujo L.C."/>
            <person name="Laguardia C.N."/>
            <person name="Dias R.S."/>
            <person name="Sousa M.P."/>
            <person name="Paula S.O."/>
            <person name="Silva C."/>
        </authorList>
    </citation>
    <scope>NUCLEOTIDE SEQUENCE [LARGE SCALE GENOMIC DNA]</scope>
    <source>
        <strain evidence="8 9">P48SEP</strain>
    </source>
</reference>
<keyword evidence="2" id="KW-1003">Cell membrane</keyword>
<protein>
    <submittedName>
        <fullName evidence="8">ABC transporter</fullName>
    </submittedName>
</protein>
<proteinExistence type="predicted"/>
<dbReference type="PROSITE" id="PS50893">
    <property type="entry name" value="ABC_TRANSPORTER_2"/>
    <property type="match status" value="1"/>
</dbReference>
<name>A0A6P1ZEM7_9BACT</name>
<dbReference type="AlphaFoldDB" id="A0A6P1ZEM7"/>
<dbReference type="Gene3D" id="3.40.50.300">
    <property type="entry name" value="P-loop containing nucleotide triphosphate hydrolases"/>
    <property type="match status" value="1"/>
</dbReference>